<dbReference type="InterPro" id="IPR018060">
    <property type="entry name" value="HTH_AraC"/>
</dbReference>
<keyword evidence="2" id="KW-0238">DNA-binding</keyword>
<dbReference type="EMBL" id="JAHLQJ010000017">
    <property type="protein sequence ID" value="MBU5673788.1"/>
    <property type="molecule type" value="Genomic_DNA"/>
</dbReference>
<dbReference type="PROSITE" id="PS01124">
    <property type="entry name" value="HTH_ARAC_FAMILY_2"/>
    <property type="match status" value="1"/>
</dbReference>
<organism evidence="5 6">
    <name type="scientific">Paenibacillus brevis</name>
    <dbReference type="NCBI Taxonomy" id="2841508"/>
    <lineage>
        <taxon>Bacteria</taxon>
        <taxon>Bacillati</taxon>
        <taxon>Bacillota</taxon>
        <taxon>Bacilli</taxon>
        <taxon>Bacillales</taxon>
        <taxon>Paenibacillaceae</taxon>
        <taxon>Paenibacillus</taxon>
    </lineage>
</organism>
<keyword evidence="1" id="KW-0805">Transcription regulation</keyword>
<accession>A0ABS6FUS6</accession>
<dbReference type="Proteomes" id="UP000743001">
    <property type="component" value="Unassembled WGS sequence"/>
</dbReference>
<evidence type="ECO:0000256" key="1">
    <source>
        <dbReference type="ARBA" id="ARBA00023015"/>
    </source>
</evidence>
<dbReference type="InterPro" id="IPR003313">
    <property type="entry name" value="AraC-bd"/>
</dbReference>
<evidence type="ECO:0000313" key="5">
    <source>
        <dbReference type="EMBL" id="MBU5673788.1"/>
    </source>
</evidence>
<dbReference type="PROSITE" id="PS00041">
    <property type="entry name" value="HTH_ARAC_FAMILY_1"/>
    <property type="match status" value="1"/>
</dbReference>
<reference evidence="5 6" key="1">
    <citation type="submission" date="2021-06" db="EMBL/GenBank/DDBJ databases">
        <authorList>
            <person name="Sun Q."/>
            <person name="Li D."/>
        </authorList>
    </citation>
    <scope>NUCLEOTIDE SEQUENCE [LARGE SCALE GENOMIC DNA]</scope>
    <source>
        <strain evidence="5 6">MSJ-6</strain>
    </source>
</reference>
<protein>
    <submittedName>
        <fullName evidence="5">AraC family transcriptional regulator</fullName>
    </submittedName>
</protein>
<dbReference type="PANTHER" id="PTHR43280:SF28">
    <property type="entry name" value="HTH-TYPE TRANSCRIPTIONAL ACTIVATOR RHAS"/>
    <property type="match status" value="1"/>
</dbReference>
<comment type="caution">
    <text evidence="5">The sequence shown here is derived from an EMBL/GenBank/DDBJ whole genome shotgun (WGS) entry which is preliminary data.</text>
</comment>
<name>A0ABS6FUS6_9BACL</name>
<dbReference type="PANTHER" id="PTHR43280">
    <property type="entry name" value="ARAC-FAMILY TRANSCRIPTIONAL REGULATOR"/>
    <property type="match status" value="1"/>
</dbReference>
<gene>
    <name evidence="5" type="ORF">KQJ23_18300</name>
</gene>
<keyword evidence="6" id="KW-1185">Reference proteome</keyword>
<evidence type="ECO:0000256" key="3">
    <source>
        <dbReference type="ARBA" id="ARBA00023163"/>
    </source>
</evidence>
<dbReference type="SMART" id="SM00342">
    <property type="entry name" value="HTH_ARAC"/>
    <property type="match status" value="1"/>
</dbReference>
<dbReference type="RefSeq" id="WP_216480364.1">
    <property type="nucleotide sequence ID" value="NZ_JAHLQJ010000017.1"/>
</dbReference>
<evidence type="ECO:0000313" key="6">
    <source>
        <dbReference type="Proteomes" id="UP000743001"/>
    </source>
</evidence>
<dbReference type="InterPro" id="IPR018062">
    <property type="entry name" value="HTH_AraC-typ_CS"/>
</dbReference>
<dbReference type="Pfam" id="PF12833">
    <property type="entry name" value="HTH_18"/>
    <property type="match status" value="1"/>
</dbReference>
<feature type="domain" description="HTH araC/xylS-type" evidence="4">
    <location>
        <begin position="180"/>
        <end position="278"/>
    </location>
</feature>
<keyword evidence="3" id="KW-0804">Transcription</keyword>
<proteinExistence type="predicted"/>
<evidence type="ECO:0000259" key="4">
    <source>
        <dbReference type="PROSITE" id="PS01124"/>
    </source>
</evidence>
<dbReference type="Pfam" id="PF02311">
    <property type="entry name" value="AraC_binding"/>
    <property type="match status" value="1"/>
</dbReference>
<evidence type="ECO:0000256" key="2">
    <source>
        <dbReference type="ARBA" id="ARBA00023125"/>
    </source>
</evidence>
<sequence>MAWIIKNVVHTETEFSRASYPTTIIWIVLEGTRMIEVDGDIHKVQEGDVVVIPPQTPRIVCSGDPTDAPFHYYSIGCDIKIGSLNFVELYHLPLITRIEDSSAFQEISMLSAKLLAQSLEVITMLHALNQPQLIVSRVDTDETIALLGVNASFHTWFTRFLEMMRCYIVDKPQEIDPRIRRLCAYMQANLDRSLALHELAEYLYLSESHLRLLFRKTMGMSPSEYLRQLRLQRAKELLVNTSYSLKEIARLSGFQTLNHFSRVFRTCESVSATEYRNRYYGSAEG</sequence>